<dbReference type="SUPFAM" id="SSF52402">
    <property type="entry name" value="Adenine nucleotide alpha hydrolases-like"/>
    <property type="match status" value="2"/>
</dbReference>
<dbReference type="PANTHER" id="PTHR46268">
    <property type="entry name" value="STRESS RESPONSE PROTEIN NHAX"/>
    <property type="match status" value="1"/>
</dbReference>
<dbReference type="Proteomes" id="UP001260072">
    <property type="component" value="Unassembled WGS sequence"/>
</dbReference>
<dbReference type="Gene3D" id="3.40.50.620">
    <property type="entry name" value="HUPs"/>
    <property type="match status" value="2"/>
</dbReference>
<dbReference type="PRINTS" id="PR01438">
    <property type="entry name" value="UNVRSLSTRESS"/>
</dbReference>
<evidence type="ECO:0000259" key="2">
    <source>
        <dbReference type="Pfam" id="PF00582"/>
    </source>
</evidence>
<protein>
    <submittedName>
        <fullName evidence="3">Universal stress protein</fullName>
    </submittedName>
</protein>
<organism evidence="3 4">
    <name type="scientific">Agromyces indicus</name>
    <dbReference type="NCBI Taxonomy" id="758919"/>
    <lineage>
        <taxon>Bacteria</taxon>
        <taxon>Bacillati</taxon>
        <taxon>Actinomycetota</taxon>
        <taxon>Actinomycetes</taxon>
        <taxon>Micrococcales</taxon>
        <taxon>Microbacteriaceae</taxon>
        <taxon>Agromyces</taxon>
    </lineage>
</organism>
<dbReference type="InterPro" id="IPR006016">
    <property type="entry name" value="UspA"/>
</dbReference>
<comment type="caution">
    <text evidence="3">The sequence shown here is derived from an EMBL/GenBank/DDBJ whole genome shotgun (WGS) entry which is preliminary data.</text>
</comment>
<gene>
    <name evidence="3" type="ORF">RH861_01800</name>
</gene>
<dbReference type="PANTHER" id="PTHR46268:SF6">
    <property type="entry name" value="UNIVERSAL STRESS PROTEIN UP12"/>
    <property type="match status" value="1"/>
</dbReference>
<dbReference type="Pfam" id="PF00582">
    <property type="entry name" value="Usp"/>
    <property type="match status" value="2"/>
</dbReference>
<accession>A0ABU1FGA2</accession>
<proteinExistence type="inferred from homology"/>
<dbReference type="InterPro" id="IPR006015">
    <property type="entry name" value="Universal_stress_UspA"/>
</dbReference>
<feature type="domain" description="UspA" evidence="2">
    <location>
        <begin position="141"/>
        <end position="276"/>
    </location>
</feature>
<evidence type="ECO:0000313" key="3">
    <source>
        <dbReference type="EMBL" id="MDR5690788.1"/>
    </source>
</evidence>
<sequence>MQVFTKTVVAWDGSPHAEAALRWAAARGGDEVLELVHVIPGEDQASEYLRATGELSEQRVALMDRAEALRAEHPGRTITTHTVHGRPEKELGGRMGHDVLVAVGTSSHGRETAWTLGARLAAHRSRGSVAVIPADWEATARRNIVVGVDGSVESMAAVRVGVEEARRTGDELELVHSWVVPTSWNSAYVEYLGDVQLMEDMRRDVLDEALDYARSLGGAPAGRLEQGGAAPILAERSRTANLVIVGSHATGGMARFLLGSVSHDLLLEAVGPVIVVSDNE</sequence>
<dbReference type="EMBL" id="JAVKGS010000001">
    <property type="protein sequence ID" value="MDR5690788.1"/>
    <property type="molecule type" value="Genomic_DNA"/>
</dbReference>
<keyword evidence="4" id="KW-1185">Reference proteome</keyword>
<feature type="domain" description="UspA" evidence="2">
    <location>
        <begin position="5"/>
        <end position="90"/>
    </location>
</feature>
<evidence type="ECO:0000256" key="1">
    <source>
        <dbReference type="ARBA" id="ARBA00008791"/>
    </source>
</evidence>
<evidence type="ECO:0000313" key="4">
    <source>
        <dbReference type="Proteomes" id="UP001260072"/>
    </source>
</evidence>
<name>A0ABU1FGA2_9MICO</name>
<dbReference type="InterPro" id="IPR014729">
    <property type="entry name" value="Rossmann-like_a/b/a_fold"/>
</dbReference>
<dbReference type="RefSeq" id="WP_310519483.1">
    <property type="nucleotide sequence ID" value="NZ_BAABBS010000001.1"/>
</dbReference>
<reference evidence="4" key="1">
    <citation type="submission" date="2023-07" db="EMBL/GenBank/DDBJ databases">
        <title>Description of three actinobacteria isolated from air of manufacturing shop in a pharmaceutical factory.</title>
        <authorList>
            <person name="Zhang D.-F."/>
        </authorList>
    </citation>
    <scope>NUCLEOTIDE SEQUENCE [LARGE SCALE GENOMIC DNA]</scope>
    <source>
        <strain evidence="4">CCTCC AB 2011122</strain>
    </source>
</reference>
<comment type="similarity">
    <text evidence="1">Belongs to the universal stress protein A family.</text>
</comment>